<accession>A0A1X6P879</accession>
<dbReference type="EMBL" id="KV918854">
    <property type="protein sequence ID" value="OSX76833.1"/>
    <property type="molecule type" value="Genomic_DNA"/>
</dbReference>
<evidence type="ECO:0000313" key="2">
    <source>
        <dbReference type="EMBL" id="OSX76833.1"/>
    </source>
</evidence>
<keyword evidence="3" id="KW-1185">Reference proteome</keyword>
<dbReference type="AlphaFoldDB" id="A0A1X6P879"/>
<name>A0A1X6P879_PORUM</name>
<proteinExistence type="predicted"/>
<evidence type="ECO:0000256" key="1">
    <source>
        <dbReference type="SAM" id="MobiDB-lite"/>
    </source>
</evidence>
<reference evidence="2 3" key="1">
    <citation type="submission" date="2017-03" db="EMBL/GenBank/DDBJ databases">
        <title>WGS assembly of Porphyra umbilicalis.</title>
        <authorList>
            <person name="Brawley S.H."/>
            <person name="Blouin N.A."/>
            <person name="Ficko-Blean E."/>
            <person name="Wheeler G.L."/>
            <person name="Lohr M."/>
            <person name="Goodson H.V."/>
            <person name="Jenkins J.W."/>
            <person name="Blaby-Haas C.E."/>
            <person name="Helliwell K.E."/>
            <person name="Chan C."/>
            <person name="Marriage T."/>
            <person name="Bhattacharya D."/>
            <person name="Klein A.S."/>
            <person name="Badis Y."/>
            <person name="Brodie J."/>
            <person name="Cao Y."/>
            <person name="Collen J."/>
            <person name="Dittami S.M."/>
            <person name="Gachon C.M."/>
            <person name="Green B.R."/>
            <person name="Karpowicz S."/>
            <person name="Kim J.W."/>
            <person name="Kudahl U."/>
            <person name="Lin S."/>
            <person name="Michel G."/>
            <person name="Mittag M."/>
            <person name="Olson B.J."/>
            <person name="Pangilinan J."/>
            <person name="Peng Y."/>
            <person name="Qiu H."/>
            <person name="Shu S."/>
            <person name="Singer J.T."/>
            <person name="Smith A.G."/>
            <person name="Sprecher B.N."/>
            <person name="Wagner V."/>
            <person name="Wang W."/>
            <person name="Wang Z.-Y."/>
            <person name="Yan J."/>
            <person name="Yarish C."/>
            <person name="Zoeuner-Riek S."/>
            <person name="Zhuang Y."/>
            <person name="Zou Y."/>
            <person name="Lindquist E.A."/>
            <person name="Grimwood J."/>
            <person name="Barry K."/>
            <person name="Rokhsar D.S."/>
            <person name="Schmutz J."/>
            <person name="Stiller J.W."/>
            <person name="Grossman A.R."/>
            <person name="Prochnik S.E."/>
        </authorList>
    </citation>
    <scope>NUCLEOTIDE SEQUENCE [LARGE SCALE GENOMIC DNA]</scope>
    <source>
        <strain evidence="2">4086291</strain>
    </source>
</reference>
<gene>
    <name evidence="2" type="ORF">BU14_0172s0015</name>
</gene>
<evidence type="ECO:0000313" key="3">
    <source>
        <dbReference type="Proteomes" id="UP000218209"/>
    </source>
</evidence>
<organism evidence="2 3">
    <name type="scientific">Porphyra umbilicalis</name>
    <name type="common">Purple laver</name>
    <name type="synonym">Red alga</name>
    <dbReference type="NCBI Taxonomy" id="2786"/>
    <lineage>
        <taxon>Eukaryota</taxon>
        <taxon>Rhodophyta</taxon>
        <taxon>Bangiophyceae</taxon>
        <taxon>Bangiales</taxon>
        <taxon>Bangiaceae</taxon>
        <taxon>Porphyra</taxon>
    </lineage>
</organism>
<sequence length="127" mass="12880">MLAACGPHTARRPHRVRLPQPPADQRHGRVGPRGEVGGPVARVCPRRGVAAQPCPLWTAARLCGRPGGHSPWPGRRAALVQQAGHPFRGGVGLGGVGLGGVGLGDCPGWVRGVPLVLGDGTGPPCGP</sequence>
<dbReference type="Proteomes" id="UP000218209">
    <property type="component" value="Unassembled WGS sequence"/>
</dbReference>
<feature type="region of interest" description="Disordered" evidence="1">
    <location>
        <begin position="1"/>
        <end position="40"/>
    </location>
</feature>
<protein>
    <submittedName>
        <fullName evidence="2">Uncharacterized protein</fullName>
    </submittedName>
</protein>